<dbReference type="InParanoid" id="A0A168SFS7"/>
<dbReference type="FunCoup" id="A0A168SFS7">
    <property type="interactions" value="238"/>
</dbReference>
<dbReference type="OMA" id="QYWTSED"/>
<keyword evidence="1" id="KW-1133">Transmembrane helix</keyword>
<dbReference type="PANTHER" id="PTHR12277:SF81">
    <property type="entry name" value="PROTEIN ABHD13"/>
    <property type="match status" value="1"/>
</dbReference>
<reference evidence="3" key="1">
    <citation type="submission" date="2016-04" db="EMBL/GenBank/DDBJ databases">
        <authorList>
            <person name="Evans L.H."/>
            <person name="Alamgir A."/>
            <person name="Owens N."/>
            <person name="Weber N.D."/>
            <person name="Virtaneva K."/>
            <person name="Barbian K."/>
            <person name="Babar A."/>
            <person name="Rosenke K."/>
        </authorList>
    </citation>
    <scope>NUCLEOTIDE SEQUENCE [LARGE SCALE GENOMIC DNA]</scope>
    <source>
        <strain evidence="3">CBS 101.48</strain>
    </source>
</reference>
<feature type="transmembrane region" description="Helical" evidence="1">
    <location>
        <begin position="12"/>
        <end position="35"/>
    </location>
</feature>
<dbReference type="AlphaFoldDB" id="A0A168SFS7"/>
<evidence type="ECO:0000313" key="4">
    <source>
        <dbReference type="Proteomes" id="UP000078561"/>
    </source>
</evidence>
<dbReference type="OrthoDB" id="10249433at2759"/>
<evidence type="ECO:0000313" key="3">
    <source>
        <dbReference type="EMBL" id="SAM08370.1"/>
    </source>
</evidence>
<accession>A0A168SFS7</accession>
<proteinExistence type="predicted"/>
<dbReference type="InterPro" id="IPR029058">
    <property type="entry name" value="AB_hydrolase_fold"/>
</dbReference>
<protein>
    <recommendedName>
        <fullName evidence="2">Serine aminopeptidase S33 domain-containing protein</fullName>
    </recommendedName>
</protein>
<organism evidence="3">
    <name type="scientific">Absidia glauca</name>
    <name type="common">Pin mould</name>
    <dbReference type="NCBI Taxonomy" id="4829"/>
    <lineage>
        <taxon>Eukaryota</taxon>
        <taxon>Fungi</taxon>
        <taxon>Fungi incertae sedis</taxon>
        <taxon>Mucoromycota</taxon>
        <taxon>Mucoromycotina</taxon>
        <taxon>Mucoromycetes</taxon>
        <taxon>Mucorales</taxon>
        <taxon>Cunninghamellaceae</taxon>
        <taxon>Absidia</taxon>
    </lineage>
</organism>
<gene>
    <name evidence="3" type="primary">ABSGL_14033.1 scaffold 14385</name>
</gene>
<dbReference type="GO" id="GO:0008474">
    <property type="term" value="F:palmitoyl-(protein) hydrolase activity"/>
    <property type="evidence" value="ECO:0007669"/>
    <property type="project" value="TreeGrafter"/>
</dbReference>
<sequence>MSNYMLRFSLPPWLSYVLSVTGIASVVGAAALYLYQCELIYPSSFPDGSRTEVAKPSDFGMKYTEETLITRDKIKLRAYVITLEDTDEAKRAPTILYFHANAGNMGHRLPIAKIFNQKFKTNVVMLSYRGYGFSEGKANEKGLQVDSQTLLDFVKEHPILKDTKFVAYGQSIGGAVAIDLVSRNEASFSGLMVENTFLSIPKLIPSVFPVLRYFTVLCHQQWPSEVNIQRIVKSPALFLSGAKDELVPPSHMARLYELCGTRENKDWVEFANGTHNDTCMQTGYFSAIREFLETRILKNEKLGHEDEELGSLESTVIANVEENDALQDPVTTSVHTSNRMVYQEEGYQLVNGKDDDISMAQSFSIEEVELEE</sequence>
<dbReference type="Pfam" id="PF12146">
    <property type="entry name" value="Hydrolase_4"/>
    <property type="match status" value="1"/>
</dbReference>
<dbReference type="Gene3D" id="3.40.50.1820">
    <property type="entry name" value="alpha/beta hydrolase"/>
    <property type="match status" value="1"/>
</dbReference>
<dbReference type="PANTHER" id="PTHR12277">
    <property type="entry name" value="ALPHA/BETA HYDROLASE DOMAIN-CONTAINING PROTEIN"/>
    <property type="match status" value="1"/>
</dbReference>
<dbReference type="Proteomes" id="UP000078561">
    <property type="component" value="Unassembled WGS sequence"/>
</dbReference>
<dbReference type="InterPro" id="IPR022742">
    <property type="entry name" value="Hydrolase_4"/>
</dbReference>
<keyword evidence="1" id="KW-0472">Membrane</keyword>
<evidence type="ECO:0000259" key="2">
    <source>
        <dbReference type="Pfam" id="PF12146"/>
    </source>
</evidence>
<name>A0A168SFS7_ABSGL</name>
<dbReference type="STRING" id="4829.A0A168SFS7"/>
<dbReference type="EMBL" id="LT554895">
    <property type="protein sequence ID" value="SAM08370.1"/>
    <property type="molecule type" value="Genomic_DNA"/>
</dbReference>
<evidence type="ECO:0000256" key="1">
    <source>
        <dbReference type="SAM" id="Phobius"/>
    </source>
</evidence>
<dbReference type="SUPFAM" id="SSF53474">
    <property type="entry name" value="alpha/beta-Hydrolases"/>
    <property type="match status" value="1"/>
</dbReference>
<feature type="domain" description="Serine aminopeptidase S33" evidence="2">
    <location>
        <begin position="102"/>
        <end position="222"/>
    </location>
</feature>
<keyword evidence="4" id="KW-1185">Reference proteome</keyword>
<dbReference type="GO" id="GO:0016020">
    <property type="term" value="C:membrane"/>
    <property type="evidence" value="ECO:0007669"/>
    <property type="project" value="TreeGrafter"/>
</dbReference>
<keyword evidence="1" id="KW-0812">Transmembrane</keyword>